<keyword evidence="1" id="KW-0805">Transcription regulation</keyword>
<name>A0A511DJU9_9PSEU</name>
<accession>A0A511DJU9</accession>
<comment type="caution">
    <text evidence="6">The sequence shown here is derived from an EMBL/GenBank/DDBJ whole genome shotgun (WGS) entry which is preliminary data.</text>
</comment>
<dbReference type="GO" id="GO:0003677">
    <property type="term" value="F:DNA binding"/>
    <property type="evidence" value="ECO:0007669"/>
    <property type="project" value="UniProtKB-UniRule"/>
</dbReference>
<dbReference type="PANTHER" id="PTHR47506:SF3">
    <property type="entry name" value="HTH-TYPE TRANSCRIPTIONAL REGULATOR LMRA"/>
    <property type="match status" value="1"/>
</dbReference>
<evidence type="ECO:0000259" key="5">
    <source>
        <dbReference type="PROSITE" id="PS50977"/>
    </source>
</evidence>
<dbReference type="InterPro" id="IPR036271">
    <property type="entry name" value="Tet_transcr_reg_TetR-rel_C_sf"/>
</dbReference>
<proteinExistence type="predicted"/>
<evidence type="ECO:0000256" key="2">
    <source>
        <dbReference type="ARBA" id="ARBA00023125"/>
    </source>
</evidence>
<keyword evidence="3" id="KW-0804">Transcription</keyword>
<dbReference type="RefSeq" id="WP_186817084.1">
    <property type="nucleotide sequence ID" value="NZ_BJVJ01000045.1"/>
</dbReference>
<evidence type="ECO:0000313" key="6">
    <source>
        <dbReference type="EMBL" id="GEL25099.1"/>
    </source>
</evidence>
<evidence type="ECO:0000256" key="4">
    <source>
        <dbReference type="PROSITE-ProRule" id="PRU00335"/>
    </source>
</evidence>
<dbReference type="Pfam" id="PF00440">
    <property type="entry name" value="TetR_N"/>
    <property type="match status" value="1"/>
</dbReference>
<reference evidence="6 7" key="1">
    <citation type="submission" date="2019-07" db="EMBL/GenBank/DDBJ databases">
        <title>Whole genome shotgun sequence of Pseudonocardia sulfidoxydans NBRC 16205.</title>
        <authorList>
            <person name="Hosoyama A."/>
            <person name="Uohara A."/>
            <person name="Ohji S."/>
            <person name="Ichikawa N."/>
        </authorList>
    </citation>
    <scope>NUCLEOTIDE SEQUENCE [LARGE SCALE GENOMIC DNA]</scope>
    <source>
        <strain evidence="6 7">NBRC 16205</strain>
    </source>
</reference>
<dbReference type="SUPFAM" id="SSF46689">
    <property type="entry name" value="Homeodomain-like"/>
    <property type="match status" value="1"/>
</dbReference>
<evidence type="ECO:0000256" key="3">
    <source>
        <dbReference type="ARBA" id="ARBA00023163"/>
    </source>
</evidence>
<dbReference type="PROSITE" id="PS50977">
    <property type="entry name" value="HTH_TETR_2"/>
    <property type="match status" value="1"/>
</dbReference>
<feature type="DNA-binding region" description="H-T-H motif" evidence="4">
    <location>
        <begin position="49"/>
        <end position="68"/>
    </location>
</feature>
<dbReference type="InterPro" id="IPR009057">
    <property type="entry name" value="Homeodomain-like_sf"/>
</dbReference>
<keyword evidence="7" id="KW-1185">Reference proteome</keyword>
<dbReference type="InterPro" id="IPR001647">
    <property type="entry name" value="HTH_TetR"/>
</dbReference>
<protein>
    <submittedName>
        <fullName evidence="6">TetR family transcriptional regulator</fullName>
    </submittedName>
</protein>
<dbReference type="Proteomes" id="UP000321685">
    <property type="component" value="Unassembled WGS sequence"/>
</dbReference>
<keyword evidence="2 4" id="KW-0238">DNA-binding</keyword>
<dbReference type="PRINTS" id="PR00455">
    <property type="entry name" value="HTHTETR"/>
</dbReference>
<sequence length="213" mass="22756">MIAIMAHVARRRNDTVRYHPFVTGRHDARDRALDATVELLLERGWTGTTPAAVAERAGAGKMSLYRHFTGKDELVAAALAQFSATQRRWLLGPDGDPPRDRLLGAFTRIGDRVRSGKLAVGCPFVATRLQSPDKDGPAAMQVLAHKNSVAAEFTRLLQQLGHPDAAATGEALLLLLDGAIVHAAMSGSDRPVLVAARAAATLIDAHTLSATDQ</sequence>
<dbReference type="EMBL" id="BJVJ01000045">
    <property type="protein sequence ID" value="GEL25099.1"/>
    <property type="molecule type" value="Genomic_DNA"/>
</dbReference>
<evidence type="ECO:0000256" key="1">
    <source>
        <dbReference type="ARBA" id="ARBA00023015"/>
    </source>
</evidence>
<gene>
    <name evidence="6" type="ORF">PSU4_40530</name>
</gene>
<dbReference type="AlphaFoldDB" id="A0A511DJU9"/>
<organism evidence="6 7">
    <name type="scientific">Pseudonocardia sulfidoxydans NBRC 16205</name>
    <dbReference type="NCBI Taxonomy" id="1223511"/>
    <lineage>
        <taxon>Bacteria</taxon>
        <taxon>Bacillati</taxon>
        <taxon>Actinomycetota</taxon>
        <taxon>Actinomycetes</taxon>
        <taxon>Pseudonocardiales</taxon>
        <taxon>Pseudonocardiaceae</taxon>
        <taxon>Pseudonocardia</taxon>
    </lineage>
</organism>
<feature type="domain" description="HTH tetR-type" evidence="5">
    <location>
        <begin position="26"/>
        <end position="86"/>
    </location>
</feature>
<dbReference type="PANTHER" id="PTHR47506">
    <property type="entry name" value="TRANSCRIPTIONAL REGULATORY PROTEIN"/>
    <property type="match status" value="1"/>
</dbReference>
<evidence type="ECO:0000313" key="7">
    <source>
        <dbReference type="Proteomes" id="UP000321685"/>
    </source>
</evidence>
<dbReference type="Gene3D" id="1.10.357.10">
    <property type="entry name" value="Tetracycline Repressor, domain 2"/>
    <property type="match status" value="1"/>
</dbReference>
<dbReference type="SUPFAM" id="SSF48498">
    <property type="entry name" value="Tetracyclin repressor-like, C-terminal domain"/>
    <property type="match status" value="1"/>
</dbReference>